<dbReference type="KEGG" id="pgri:PgNI_12389"/>
<evidence type="ECO:0000313" key="1">
    <source>
        <dbReference type="Proteomes" id="UP000515153"/>
    </source>
</evidence>
<dbReference type="Proteomes" id="UP000515153">
    <property type="component" value="Unplaced"/>
</dbReference>
<keyword evidence="1" id="KW-1185">Reference proteome</keyword>
<reference evidence="2" key="3">
    <citation type="submission" date="2025-08" db="UniProtKB">
        <authorList>
            <consortium name="RefSeq"/>
        </authorList>
    </citation>
    <scope>IDENTIFICATION</scope>
    <source>
        <strain evidence="2">NI907</strain>
    </source>
</reference>
<dbReference type="GeneID" id="41967242"/>
<dbReference type="RefSeq" id="XP_030976244.1">
    <property type="nucleotide sequence ID" value="XM_031132338.1"/>
</dbReference>
<name>A0A6P8AMW2_PYRGI</name>
<protein>
    <submittedName>
        <fullName evidence="2">Uncharacterized protein</fullName>
    </submittedName>
</protein>
<reference evidence="2" key="1">
    <citation type="journal article" date="2019" name="Mol. Biol. Evol.">
        <title>Blast fungal genomes show frequent chromosomal changes, gene gains and losses, and effector gene turnover.</title>
        <authorList>
            <person name="Gomez Luciano L.B."/>
            <person name="Jason Tsai I."/>
            <person name="Chuma I."/>
            <person name="Tosa Y."/>
            <person name="Chen Y.H."/>
            <person name="Li J.Y."/>
            <person name="Li M.Y."/>
            <person name="Jade Lu M.Y."/>
            <person name="Nakayashiki H."/>
            <person name="Li W.H."/>
        </authorList>
    </citation>
    <scope>NUCLEOTIDE SEQUENCE</scope>
    <source>
        <strain evidence="2">NI907</strain>
    </source>
</reference>
<proteinExistence type="predicted"/>
<accession>A0A6P8AMW2</accession>
<sequence>PRSRLDITTHRHPPPQKCRRAARGLLTRRVLSSLLIERAQNCDLSATTTFRDLRNLARAVCKSGVISKTAIL</sequence>
<feature type="non-terminal residue" evidence="2">
    <location>
        <position position="1"/>
    </location>
</feature>
<evidence type="ECO:0000313" key="2">
    <source>
        <dbReference type="RefSeq" id="XP_030976244.1"/>
    </source>
</evidence>
<reference evidence="2" key="2">
    <citation type="submission" date="2019-10" db="EMBL/GenBank/DDBJ databases">
        <authorList>
            <consortium name="NCBI Genome Project"/>
        </authorList>
    </citation>
    <scope>NUCLEOTIDE SEQUENCE</scope>
    <source>
        <strain evidence="2">NI907</strain>
    </source>
</reference>
<gene>
    <name evidence="2" type="ORF">PgNI_12389</name>
</gene>
<dbReference type="AlphaFoldDB" id="A0A6P8AMW2"/>
<organism evidence="1 2">
    <name type="scientific">Pyricularia grisea</name>
    <name type="common">Crabgrass-specific blast fungus</name>
    <name type="synonym">Magnaporthe grisea</name>
    <dbReference type="NCBI Taxonomy" id="148305"/>
    <lineage>
        <taxon>Eukaryota</taxon>
        <taxon>Fungi</taxon>
        <taxon>Dikarya</taxon>
        <taxon>Ascomycota</taxon>
        <taxon>Pezizomycotina</taxon>
        <taxon>Sordariomycetes</taxon>
        <taxon>Sordariomycetidae</taxon>
        <taxon>Magnaporthales</taxon>
        <taxon>Pyriculariaceae</taxon>
        <taxon>Pyricularia</taxon>
    </lineage>
</organism>